<dbReference type="PATRIC" id="fig|1354253.4.peg.1286"/>
<gene>
    <name evidence="2" type="ORF">M977_01260</name>
</gene>
<sequence>MVLLHNHEGEGAVGKVIEAVGQVVIGVNLVVSSMMFVIAIINSIGVICFGVFAHNLDAGHSFKQYVLLFIGDSLVAQIPSLLLSAAAQLL</sequence>
<dbReference type="PANTHER" id="PTHR30161">
    <property type="entry name" value="FLAGELLAR EXPORT PROTEIN, MEMBRANE FLHA SUBUNIT-RELATED"/>
    <property type="match status" value="1"/>
</dbReference>
<comment type="caution">
    <text evidence="2">The sequence shown here is derived from an EMBL/GenBank/DDBJ whole genome shotgun (WGS) entry which is preliminary data.</text>
</comment>
<protein>
    <submittedName>
        <fullName evidence="2">FlhA family flagellar biosynthesis protein</fullName>
    </submittedName>
</protein>
<accession>A0A1B7I316</accession>
<keyword evidence="2" id="KW-0969">Cilium</keyword>
<evidence type="ECO:0000313" key="2">
    <source>
        <dbReference type="EMBL" id="OAT22643.1"/>
    </source>
</evidence>
<feature type="transmembrane region" description="Helical" evidence="1">
    <location>
        <begin position="65"/>
        <end position="87"/>
    </location>
</feature>
<feature type="transmembrane region" description="Helical" evidence="1">
    <location>
        <begin position="29"/>
        <end position="53"/>
    </location>
</feature>
<keyword evidence="1" id="KW-1133">Transmembrane helix</keyword>
<organism evidence="2 3">
    <name type="scientific">Buttiauxella gaviniae ATCC 51604</name>
    <dbReference type="NCBI Taxonomy" id="1354253"/>
    <lineage>
        <taxon>Bacteria</taxon>
        <taxon>Pseudomonadati</taxon>
        <taxon>Pseudomonadota</taxon>
        <taxon>Gammaproteobacteria</taxon>
        <taxon>Enterobacterales</taxon>
        <taxon>Enterobacteriaceae</taxon>
        <taxon>Buttiauxella</taxon>
    </lineage>
</organism>
<keyword evidence="2" id="KW-0966">Cell projection</keyword>
<keyword evidence="1" id="KW-0812">Transmembrane</keyword>
<dbReference type="GO" id="GO:0005886">
    <property type="term" value="C:plasma membrane"/>
    <property type="evidence" value="ECO:0007669"/>
    <property type="project" value="TreeGrafter"/>
</dbReference>
<dbReference type="PANTHER" id="PTHR30161:SF1">
    <property type="entry name" value="FLAGELLAR BIOSYNTHESIS PROTEIN FLHA-RELATED"/>
    <property type="match status" value="1"/>
</dbReference>
<dbReference type="InterPro" id="IPR001712">
    <property type="entry name" value="T3SS_FHIPEP"/>
</dbReference>
<keyword evidence="1" id="KW-0472">Membrane</keyword>
<dbReference type="GO" id="GO:0009306">
    <property type="term" value="P:protein secretion"/>
    <property type="evidence" value="ECO:0007669"/>
    <property type="project" value="InterPro"/>
</dbReference>
<dbReference type="AlphaFoldDB" id="A0A1B7I316"/>
<keyword evidence="2" id="KW-0282">Flagellum</keyword>
<dbReference type="EMBL" id="LXEP01000011">
    <property type="protein sequence ID" value="OAT22643.1"/>
    <property type="molecule type" value="Genomic_DNA"/>
</dbReference>
<evidence type="ECO:0000256" key="1">
    <source>
        <dbReference type="SAM" id="Phobius"/>
    </source>
</evidence>
<dbReference type="Proteomes" id="UP000078504">
    <property type="component" value="Unassembled WGS sequence"/>
</dbReference>
<proteinExistence type="predicted"/>
<dbReference type="Pfam" id="PF00771">
    <property type="entry name" value="FHIPEP"/>
    <property type="match status" value="1"/>
</dbReference>
<dbReference type="RefSeq" id="WP_064513246.1">
    <property type="nucleotide sequence ID" value="NZ_LXEP01000011.1"/>
</dbReference>
<evidence type="ECO:0000313" key="3">
    <source>
        <dbReference type="Proteomes" id="UP000078504"/>
    </source>
</evidence>
<reference evidence="2 3" key="1">
    <citation type="submission" date="2016-04" db="EMBL/GenBank/DDBJ databases">
        <title>ATOL: Assembling a taxonomically balanced genome-scale reconstruction of the evolutionary history of the Enterobacteriaceae.</title>
        <authorList>
            <person name="Plunkett G.III."/>
            <person name="Neeno-Eckwall E.C."/>
            <person name="Glasner J.D."/>
            <person name="Perna N.T."/>
        </authorList>
    </citation>
    <scope>NUCLEOTIDE SEQUENCE [LARGE SCALE GENOMIC DNA]</scope>
    <source>
        <strain evidence="2 3">ATCC 51604</strain>
    </source>
</reference>
<dbReference type="GO" id="GO:0044780">
    <property type="term" value="P:bacterial-type flagellum assembly"/>
    <property type="evidence" value="ECO:0007669"/>
    <property type="project" value="TreeGrafter"/>
</dbReference>
<name>A0A1B7I316_9ENTR</name>